<feature type="coiled-coil region" evidence="1">
    <location>
        <begin position="2662"/>
        <end position="2710"/>
    </location>
</feature>
<feature type="coiled-coil region" evidence="1">
    <location>
        <begin position="1234"/>
        <end position="1286"/>
    </location>
</feature>
<keyword evidence="4" id="KW-1185">Reference proteome</keyword>
<sequence>MADPKNVDKSREGELLDDVNPNIVTRKEDNSVAESVKSTKSQHVSSSSERQFKFERAQKALENAALVSKRIKEHRKATAELLGRPFEDDDVGETAEAASTLSERTGYSVATDTSTTLSVQDALNIPGISESLANTLKQKEILMEKIKQYKEISKRPMKSSVIKKDLATDTHLELKKTSDKVDVTQFMKTIKEKDTSLSIMQVKVKALETTILDLQEKINEKDQIIEAKNMATTLMSDTLSKKEKDSLLLLEDTRHQMAKMQENFITMEIEWKEERQRLLKEIEVKDDKIKSLEEANTILENARFEVTIANSKLLEEIEKKNQEILNLQENIKTLSEVKLQEEKSIKNKEDFEEEKGSLEISQMVELTKKIELLEQLNCQIRQTNIELENKLSNVNEPKISAVSSPSKKASPLPSRKGGRNSASKMKSPWSNISLESLPQDTEKKTNKNEIAKLEMLVQSLNKDILDKEYAISHKETLLTELQTSNKEKDDIITDLKARTESRCRVDVGTDVIDLAEPNIVDLAPAIPDDNVDPYAREETSHYSEIIELQKQLEIAQQQIGSLNEEIDLANKNMIKVKSNHKLKLKQMQKTIDNFSKISDTNAEIVKLNEELHQLSQKVAELEEEKGNLQLHLVDYDSGRLTESDVYKKMIEMENLAETRLKAISVLEAQKFDLVQDLHVLQQKNSEMEDKLADMSQLHNEQVCSEMKSVQLEEQIDELIAARKEQELIIENLKLDKEQLNGTIQLLQEEKEQLMQKLGSYIQENIELTDKLEKMGAEKVSSAESIEIVESLTTQEKLELEEYNKGIMEIKESGTENVSHNTENRIESLTEHVTELNKKIDLFTQERQEVMDKMNSINSENEKLHLEINQMNDQCSSLQSNIDLLNQEKNELQSLNDELSRQIVELKHVKLDIVKENAEAIRPIVVEESLEGSAEIQHDDKTSGEKSVNRNKSVKQLTKEILKLKNTIKEREAEIGDCQMKILSLEEQHQKQNELIQAITSYEAKIKCLTDENQILKEKMMKNKENEDYLIQLKQSNELLQDELRRTHQDYTNTITARDARIHELENVLIEYDNQILNYGNTLQQKDKEMVEYLNQITKLNDVSQKLKSTIEMLEEEKTKDQNADMIKTLNKQISVYQKKLGEYEEKLKILEEDKNQLLSHKAALENKNMNIEAELKKLQELFIEKQNVIKELQILQQKHVDEMSNVKLQSKERDEEIHEIKLQLRKESIENEKLRTLLTEKDKAIEEYSHINEETKRQVIAVSNEKAQLSENLATAETKNKEFMEKLKKCAISIKKKSSMYIELENQYHNIQKDLEYKNELMEQLSIQVDTLPALQEKLKHAEEEINRLQSQKAIVEQLKSQENMLLHQDIDVLNQKLNLTSEEINKLNDALNNAHKDLHLAQEDNQKLKVQVDSLSNKLVEYEIEQKNNMNFTTKISTLETDINQKQTQIVELLQKLENQEQSLSRLQFGHDAKVQERDLYIESLETEINKYKSRICRLEESISVMEDRRSSLERKADQLDSQLQEKQKAYSEYSNQEDELINRLAVLIDHDRVVEKQLHEIEIENRQLQDKMHNLTEENQRLRKSISDVQEHYNNLIDTASKAEAAESEVLKYQSQLRDLESQYRRIIHEHQSMMTKKKQDIEDLESEFNTQIENAIKEKKILSEKYEKICEHVTRLENKLQEYNNENERIKINMEEVNRLNQELMVKSVSYEQSATPDYTEQYISEINKLNSIINSKNQEIDEINGKLHTLQINGVATVSNLESKISELSNKLVRSTEDIDRLMKENISLKETNEQLDQLLAQKDDQIKELKDKKRVTFEMNIPKTEGMLISSTIEAIEEPIKLDISDLESQIVTGEPIQCEQSQIFIPDTLQKSHDVGDGTKNVVEEVIVPKKAYLCYKGEANSNEESDPFNSDEGWGLGESEDVGENVQGLTQLKEDMHQLQKDNDLLKKDLDTTNVKLLKLIKKYKELKSNNESLLNELKMSRQLSQSSFLDSAIEDELRNNIQNLEKKLEELNADLIKEKREKESVKKQNEVISSANEKLMEMKEKLDSEIELWKFRFKEVNDKIATLHWTADSKDSPIHKPNTNKTNIREEVVTDEIVKLEKENDELQGLVDQLTAQNSEFSNLQANLRNEISNLKHQLQQQVCKNCEILKDHLSELEKHNAELLKTIDVSNQKLKDLELRYNEAKEQCEMLKSENDEIQSKFEKANKELNDKYVELERKLKLSTEAENVANIKIDGLQSEIDLLNNKINLEQGLSENNMILSEKCGALEENCLQLQQNFNETTEKLEILEALNQELKQKILDYENQIVLLNSKIENIKIEKDNLTSNLSEFKSAGSNQEMVNKITDYEQQIVELNSKIQNLNTENDQLLSTVAELRSSVSSAVDQRGFEIAELWKQHLAQREADFLKTEQELRAELTASETKYEQLLDSIQSSSQEETDKLIMMEQINSLQNKITDKEEHLYNLQDKYGEAINQLDILRSEVEDEKLLYENKFLSQQEEYENMLKDLELRNKELAQKYELDTINNQNELFTVKEKNVELNKTVDDLKGNIEKLEATIVDLNNQLQIKESEVYQKCNEYTITLTQRNQEFENVRKHMLEYEKKIEDLSFEKESELALLRLKMHENVESHDKVQAKLDAEKSTLTEALNSKIVECTNLNKQITDLNKSLEEHTTKCTEMQTALENQELEIVTLKDEIFSLQQILKKTSNKIEKHVTFASDTKSTSDGEPSDRLINKDLLDAVPRAELDLALYMLHQRDVRCEELTMELTQLLEERDTLQLRLSDSLRSNEELKTKFKSTELDMTTDSQENVSELPSFSIEKEAMFVDTHRGQTSRNSSVSDVDSDKPKLQAKLSELRSVKHSRDVRLRQESEQRQMDLRLLQRDVANLPPEAVDQLAQAHHTLSRDSQSTSTVLLNWLRGKSTPKVVHM</sequence>
<feature type="coiled-coil region" evidence="1">
    <location>
        <begin position="953"/>
        <end position="1049"/>
    </location>
</feature>
<feature type="coiled-coil region" evidence="1">
    <location>
        <begin position="2418"/>
        <end position="2579"/>
    </location>
</feature>
<feature type="compositionally biased region" description="Basic and acidic residues" evidence="2">
    <location>
        <begin position="1"/>
        <end position="14"/>
    </location>
</feature>
<protein>
    <submittedName>
        <fullName evidence="3">Uncharacterized protein</fullName>
    </submittedName>
</protein>
<feature type="compositionally biased region" description="Polar residues" evidence="2">
    <location>
        <begin position="420"/>
        <end position="439"/>
    </location>
</feature>
<keyword evidence="1" id="KW-0175">Coiled coil</keyword>
<feature type="coiled-coil region" evidence="1">
    <location>
        <begin position="1332"/>
        <end position="1464"/>
    </location>
</feature>
<accession>A0A9N9R8X2</accession>
<dbReference type="EMBL" id="OU893335">
    <property type="protein sequence ID" value="CAG9791877.1"/>
    <property type="molecule type" value="Genomic_DNA"/>
</dbReference>
<feature type="region of interest" description="Disordered" evidence="2">
    <location>
        <begin position="398"/>
        <end position="444"/>
    </location>
</feature>
<feature type="coiled-coil region" evidence="1">
    <location>
        <begin position="250"/>
        <end position="393"/>
    </location>
</feature>
<feature type="coiled-coil region" evidence="1">
    <location>
        <begin position="1936"/>
        <end position="2060"/>
    </location>
</feature>
<feature type="coiled-coil region" evidence="1">
    <location>
        <begin position="2098"/>
        <end position="2235"/>
    </location>
</feature>
<feature type="coiled-coil region" evidence="1">
    <location>
        <begin position="597"/>
        <end position="631"/>
    </location>
</feature>
<reference evidence="3" key="2">
    <citation type="submission" date="2022-10" db="EMBL/GenBank/DDBJ databases">
        <authorList>
            <consortium name="ENA_rothamsted_submissions"/>
            <consortium name="culmorum"/>
            <person name="King R."/>
        </authorList>
    </citation>
    <scope>NUCLEOTIDE SEQUENCE</scope>
</reference>
<reference evidence="3" key="1">
    <citation type="submission" date="2021-12" db="EMBL/GenBank/DDBJ databases">
        <authorList>
            <person name="King R."/>
        </authorList>
    </citation>
    <scope>NUCLEOTIDE SEQUENCE</scope>
</reference>
<evidence type="ECO:0000313" key="3">
    <source>
        <dbReference type="EMBL" id="CAG9791877.1"/>
    </source>
</evidence>
<feature type="region of interest" description="Disordered" evidence="2">
    <location>
        <begin position="1"/>
        <end position="51"/>
    </location>
</feature>
<feature type="coiled-coil region" evidence="1">
    <location>
        <begin position="677"/>
        <end position="770"/>
    </location>
</feature>
<name>A0A9N9R8X2_9NEOP</name>
<evidence type="ECO:0000256" key="1">
    <source>
        <dbReference type="SAM" id="Coils"/>
    </source>
</evidence>
<dbReference type="OrthoDB" id="2441647at2759"/>
<feature type="compositionally biased region" description="Low complexity" evidence="2">
    <location>
        <begin position="35"/>
        <end position="48"/>
    </location>
</feature>
<evidence type="ECO:0000256" key="2">
    <source>
        <dbReference type="SAM" id="MobiDB-lite"/>
    </source>
</evidence>
<feature type="coiled-coil region" evidence="1">
    <location>
        <begin position="1504"/>
        <end position="1820"/>
    </location>
</feature>
<feature type="coiled-coil region" evidence="1">
    <location>
        <begin position="818"/>
        <end position="908"/>
    </location>
</feature>
<feature type="coiled-coil region" evidence="1">
    <location>
        <begin position="545"/>
        <end position="572"/>
    </location>
</feature>
<dbReference type="PANTHER" id="PTHR23159:SF31">
    <property type="entry name" value="CENTROSOME-ASSOCIATED PROTEIN CEP250 ISOFORM X1"/>
    <property type="match status" value="1"/>
</dbReference>
<feature type="coiled-coil region" evidence="1">
    <location>
        <begin position="197"/>
        <end position="224"/>
    </location>
</feature>
<feature type="coiled-coil region" evidence="1">
    <location>
        <begin position="2274"/>
        <end position="2387"/>
    </location>
</feature>
<dbReference type="Proteomes" id="UP001153714">
    <property type="component" value="Chromosome 4"/>
</dbReference>
<proteinExistence type="predicted"/>
<gene>
    <name evidence="3" type="ORF">DIATSA_LOCUS9462</name>
</gene>
<feature type="coiled-coil region" evidence="1">
    <location>
        <begin position="1082"/>
        <end position="1198"/>
    </location>
</feature>
<dbReference type="PANTHER" id="PTHR23159">
    <property type="entry name" value="CENTROSOMAL PROTEIN 2"/>
    <property type="match status" value="1"/>
</dbReference>
<evidence type="ECO:0000313" key="4">
    <source>
        <dbReference type="Proteomes" id="UP001153714"/>
    </source>
</evidence>
<organism evidence="3 4">
    <name type="scientific">Diatraea saccharalis</name>
    <name type="common">sugarcane borer</name>
    <dbReference type="NCBI Taxonomy" id="40085"/>
    <lineage>
        <taxon>Eukaryota</taxon>
        <taxon>Metazoa</taxon>
        <taxon>Ecdysozoa</taxon>
        <taxon>Arthropoda</taxon>
        <taxon>Hexapoda</taxon>
        <taxon>Insecta</taxon>
        <taxon>Pterygota</taxon>
        <taxon>Neoptera</taxon>
        <taxon>Endopterygota</taxon>
        <taxon>Lepidoptera</taxon>
        <taxon>Glossata</taxon>
        <taxon>Ditrysia</taxon>
        <taxon>Pyraloidea</taxon>
        <taxon>Crambidae</taxon>
        <taxon>Crambinae</taxon>
        <taxon>Diatraea</taxon>
    </lineage>
</organism>
<feature type="compositionally biased region" description="Low complexity" evidence="2">
    <location>
        <begin position="398"/>
        <end position="415"/>
    </location>
</feature>